<dbReference type="PANTHER" id="PTHR30595">
    <property type="entry name" value="GLPR-RELATED TRANSCRIPTIONAL REPRESSOR"/>
    <property type="match status" value="1"/>
</dbReference>
<dbReference type="InterPro" id="IPR007421">
    <property type="entry name" value="Schlafen_AlbA_2_dom"/>
</dbReference>
<accession>A0A1W1V6Z4</accession>
<protein>
    <submittedName>
        <fullName evidence="2">Predicted transcriptional regulator, contains HTH domain</fullName>
    </submittedName>
</protein>
<dbReference type="PANTHER" id="PTHR30595:SF6">
    <property type="entry name" value="SCHLAFEN ALBA-2 DOMAIN-CONTAINING PROTEIN"/>
    <property type="match status" value="1"/>
</dbReference>
<dbReference type="Gene3D" id="3.30.950.30">
    <property type="entry name" value="Schlafen, AAA domain"/>
    <property type="match status" value="1"/>
</dbReference>
<dbReference type="RefSeq" id="WP_084052956.1">
    <property type="nucleotide sequence ID" value="NZ_FWWT01000016.1"/>
</dbReference>
<evidence type="ECO:0000259" key="1">
    <source>
        <dbReference type="Pfam" id="PF04326"/>
    </source>
</evidence>
<dbReference type="EMBL" id="FWWT01000016">
    <property type="protein sequence ID" value="SMB89093.1"/>
    <property type="molecule type" value="Genomic_DNA"/>
</dbReference>
<name>A0A1W1V6Z4_DESTI</name>
<gene>
    <name evidence="2" type="ORF">SAMN00017405_0570</name>
</gene>
<sequence>MSRDGGFLISLLTELRGLPKETGWVEFKQNNAQPEMIGEYISALSNSAALEGKKDAYLVWGIEDETHNIIGTTFRPSAVKKGNEELENWLLRLLSPRIMFRFFEIETDDGLVVILQIERASNKPVQFQGQEYIRIGSYKKNIKEYPEKERELWRIFDQKPYEDLISLQNIPEDEVLNYLDYSKYFELQDIPLPENRYLILERLVEDKMIMKNSAAGYDITNLGAILLAKELSKFPNLKRKSVRVIIYKGKNRIETVREQEGGKGYASGFEGLIGFIDNLLPRNEVIEKALRKEVPMYPELSVRELVANAIIHQDLTLRGTGPMIEIFTDRMEITNPGIPLVNTERFLDSPPRSRNESLASFMRRVGVCEERGSGIDKVVSQTEFYQLPAPVIEVTEEHTRVTLYSYKPFNEMEKEEKIQACYFHACLKYVSKDYMTNASLRQRFGLDDKNSSTASRIIRDAVDANKVKPLDPNTAPRYMKYVPYWA</sequence>
<evidence type="ECO:0000313" key="2">
    <source>
        <dbReference type="EMBL" id="SMB89093.1"/>
    </source>
</evidence>
<proteinExistence type="predicted"/>
<evidence type="ECO:0000313" key="3">
    <source>
        <dbReference type="Proteomes" id="UP000192731"/>
    </source>
</evidence>
<reference evidence="2 3" key="1">
    <citation type="submission" date="2017-04" db="EMBL/GenBank/DDBJ databases">
        <authorList>
            <person name="Afonso C.L."/>
            <person name="Miller P.J."/>
            <person name="Scott M.A."/>
            <person name="Spackman E."/>
            <person name="Goraichik I."/>
            <person name="Dimitrov K.M."/>
            <person name="Suarez D.L."/>
            <person name="Swayne D.E."/>
        </authorList>
    </citation>
    <scope>NUCLEOTIDE SEQUENCE [LARGE SCALE GENOMIC DNA]</scope>
    <source>
        <strain evidence="2 3">DSM 11270</strain>
    </source>
</reference>
<organism evidence="2 3">
    <name type="scientific">Desulfonispora thiosulfatigenes DSM 11270</name>
    <dbReference type="NCBI Taxonomy" id="656914"/>
    <lineage>
        <taxon>Bacteria</taxon>
        <taxon>Bacillati</taxon>
        <taxon>Bacillota</taxon>
        <taxon>Clostridia</taxon>
        <taxon>Eubacteriales</taxon>
        <taxon>Peptococcaceae</taxon>
        <taxon>Desulfonispora</taxon>
    </lineage>
</organism>
<dbReference type="InterPro" id="IPR038475">
    <property type="entry name" value="RecG_C_sf"/>
</dbReference>
<keyword evidence="3" id="KW-1185">Reference proteome</keyword>
<dbReference type="Pfam" id="PF13749">
    <property type="entry name" value="HATPase_c_4"/>
    <property type="match status" value="1"/>
</dbReference>
<dbReference type="Proteomes" id="UP000192731">
    <property type="component" value="Unassembled WGS sequence"/>
</dbReference>
<feature type="domain" description="Schlafen AlbA-2" evidence="1">
    <location>
        <begin position="21"/>
        <end position="142"/>
    </location>
</feature>
<dbReference type="Gene3D" id="3.30.565.60">
    <property type="match status" value="1"/>
</dbReference>
<dbReference type="STRING" id="656914.SAMN00017405_0570"/>
<dbReference type="InterPro" id="IPR038461">
    <property type="entry name" value="Schlafen_AlbA_2_dom_sf"/>
</dbReference>
<dbReference type="AlphaFoldDB" id="A0A1W1V6Z4"/>
<dbReference type="Pfam" id="PF04326">
    <property type="entry name" value="SLFN_AlbA_2"/>
    <property type="match status" value="1"/>
</dbReference>
<dbReference type="OrthoDB" id="9807907at2"/>